<accession>A0A1D8QLJ5</accession>
<sequence>MSFSVPIERLQNVHVKVGGEKKALHQTKLVVTDKNVIETTFVSQDGFVDYVEVSGLKGDCTATATVFCVNDSNWSDYNVPAVGGKITFRLNTFLHSCSVIVNGSQQFTIIVNLVYQDA</sequence>
<organism evidence="1 2">
    <name type="scientific">Trichoplusia ni granulovirus LBIV-12</name>
    <dbReference type="NCBI Taxonomy" id="1916701"/>
    <lineage>
        <taxon>Viruses</taxon>
        <taxon>Viruses incertae sedis</taxon>
        <taxon>Naldaviricetes</taxon>
        <taxon>Lefavirales</taxon>
        <taxon>Baculoviridae</taxon>
        <taxon>Betabaculovirus</taxon>
        <taxon>Betabaculovirus trini</taxon>
    </lineage>
</organism>
<dbReference type="RefSeq" id="YP_009506227.1">
    <property type="nucleotide sequence ID" value="NC_038375.1"/>
</dbReference>
<dbReference type="GeneID" id="37617032"/>
<proteinExistence type="predicted"/>
<dbReference type="Proteomes" id="UP000232707">
    <property type="component" value="Segment"/>
</dbReference>
<evidence type="ECO:0000313" key="2">
    <source>
        <dbReference type="Proteomes" id="UP000232707"/>
    </source>
</evidence>
<reference evidence="1 2" key="1">
    <citation type="submission" date="2016-02" db="EMBL/GenBank/DDBJ databases">
        <title>Genome sequence of a new Betabaculovirus TnGV isolated from the cabagge looper Trichoplusia ni (Lepidoptera: Noctuidae).</title>
        <authorList>
            <person name="Del Rincon-Castro M.C."/>
            <person name="Bivian-Hernandez Mdl.A."/>
            <person name="Lopez-Tlacomulco J.J."/>
            <person name="Ibarra J.E."/>
        </authorList>
    </citation>
    <scope>NUCLEOTIDE SEQUENCE [LARGE SCALE GENOMIC DNA]</scope>
    <source>
        <strain evidence="1">LBIV-12</strain>
    </source>
</reference>
<evidence type="ECO:0000313" key="1">
    <source>
        <dbReference type="EMBL" id="AOW41495.1"/>
    </source>
</evidence>
<keyword evidence="2" id="KW-1185">Reference proteome</keyword>
<protein>
    <submittedName>
        <fullName evidence="1">Uncharacterized protein</fullName>
    </submittedName>
</protein>
<dbReference type="EMBL" id="KU752557">
    <property type="protein sequence ID" value="AOW41495.1"/>
    <property type="molecule type" value="Genomic_DNA"/>
</dbReference>
<name>A0A1D8QLJ5_GVTN</name>
<dbReference type="KEGG" id="vg:37617032"/>